<dbReference type="SUPFAM" id="SSF53098">
    <property type="entry name" value="Ribonuclease H-like"/>
    <property type="match status" value="1"/>
</dbReference>
<dbReference type="PANTHER" id="PTHR23044:SF61">
    <property type="entry name" value="3'-5' EXORIBONUCLEASE 1-RELATED"/>
    <property type="match status" value="1"/>
</dbReference>
<evidence type="ECO:0000313" key="8">
    <source>
        <dbReference type="Proteomes" id="UP001321249"/>
    </source>
</evidence>
<protein>
    <recommendedName>
        <fullName evidence="4">Exonuclease domain-containing protein</fullName>
    </recommendedName>
</protein>
<evidence type="ECO:0000256" key="3">
    <source>
        <dbReference type="ARBA" id="ARBA00022839"/>
    </source>
</evidence>
<evidence type="ECO:0000313" key="6">
    <source>
        <dbReference type="EMBL" id="WFG38870.1"/>
    </source>
</evidence>
<keyword evidence="3" id="KW-0269">Exonuclease</keyword>
<reference evidence="7 8" key="1">
    <citation type="submission" date="2019-11" db="EMBL/GenBank/DDBJ databases">
        <authorList>
            <person name="Cho J.-C."/>
        </authorList>
    </citation>
    <scope>NUCLEOTIDE SEQUENCE [LARGE SCALE GENOMIC DNA]</scope>
    <source>
        <strain evidence="6 7">JH1073</strain>
        <strain evidence="5 8">JH702</strain>
    </source>
</reference>
<name>A0AAJ6CUK7_9CHLR</name>
<dbReference type="InterPro" id="IPR036397">
    <property type="entry name" value="RNaseH_sf"/>
</dbReference>
<dbReference type="SMART" id="SM00479">
    <property type="entry name" value="EXOIII"/>
    <property type="match status" value="1"/>
</dbReference>
<dbReference type="EMBL" id="WMBE01000001">
    <property type="protein sequence ID" value="MDG0866416.1"/>
    <property type="molecule type" value="Genomic_DNA"/>
</dbReference>
<dbReference type="Proteomes" id="UP001219901">
    <property type="component" value="Chromosome"/>
</dbReference>
<dbReference type="PANTHER" id="PTHR23044">
    <property type="entry name" value="3'-5' EXONUCLEASE ERI1-RELATED"/>
    <property type="match status" value="1"/>
</dbReference>
<reference evidence="7" key="3">
    <citation type="submission" date="2023-06" db="EMBL/GenBank/DDBJ databases">
        <title>Pangenomics reveal diversification of enzyme families and niche specialization in globally abundant SAR202 bacteria.</title>
        <authorList>
            <person name="Saw J.H.W."/>
        </authorList>
    </citation>
    <scope>NUCLEOTIDE SEQUENCE [LARGE SCALE GENOMIC DNA]</scope>
    <source>
        <strain evidence="7">JH1073</strain>
    </source>
</reference>
<sequence>MSIKKLHSGIVLLIDSEFTCWEGSLASGWSDPDFPAEIIEVGIIAYQPVTQKRIAHFSSLAKPIVNPELSDYALDLLPITQDEIDNAPSYTDMIEAIKTWILAYADPDSPTVGWGLLDRRFITLHGERCGVSDPFGDRPHIAMDVLAKTALGIERSMNIEREFVRDRFGLKDISDRHRALNDAEDLISFDKALQDWAQQIKLAQGQSNLGTEPV</sequence>
<evidence type="ECO:0000313" key="7">
    <source>
        <dbReference type="Proteomes" id="UP001219901"/>
    </source>
</evidence>
<gene>
    <name evidence="5" type="ORF">GKO46_04935</name>
    <name evidence="6" type="ORF">GKO48_04325</name>
</gene>
<keyword evidence="7" id="KW-1185">Reference proteome</keyword>
<dbReference type="GO" id="GO:0000175">
    <property type="term" value="F:3'-5'-RNA exonuclease activity"/>
    <property type="evidence" value="ECO:0007669"/>
    <property type="project" value="InterPro"/>
</dbReference>
<dbReference type="RefSeq" id="WP_342822150.1">
    <property type="nucleotide sequence ID" value="NZ_CP046146.1"/>
</dbReference>
<evidence type="ECO:0000256" key="2">
    <source>
        <dbReference type="ARBA" id="ARBA00022801"/>
    </source>
</evidence>
<organism evidence="6 7">
    <name type="scientific">Candidatus Lucifugimonas marina</name>
    <dbReference type="NCBI Taxonomy" id="3038979"/>
    <lineage>
        <taxon>Bacteria</taxon>
        <taxon>Bacillati</taxon>
        <taxon>Chloroflexota</taxon>
        <taxon>Dehalococcoidia</taxon>
        <taxon>SAR202 cluster</taxon>
        <taxon>Candidatus Lucifugimonadales</taxon>
        <taxon>Candidatus Lucifugimonadaceae</taxon>
        <taxon>Candidatus Lucifugimonas</taxon>
    </lineage>
</organism>
<dbReference type="GO" id="GO:0003676">
    <property type="term" value="F:nucleic acid binding"/>
    <property type="evidence" value="ECO:0007669"/>
    <property type="project" value="InterPro"/>
</dbReference>
<feature type="domain" description="Exonuclease" evidence="4">
    <location>
        <begin position="10"/>
        <end position="198"/>
    </location>
</feature>
<dbReference type="EMBL" id="CP046147">
    <property type="protein sequence ID" value="WFG38870.1"/>
    <property type="molecule type" value="Genomic_DNA"/>
</dbReference>
<dbReference type="AlphaFoldDB" id="A0AAJ6CUK7"/>
<dbReference type="InterPro" id="IPR047201">
    <property type="entry name" value="ERI-1_3'hExo-like"/>
</dbReference>
<dbReference type="InterPro" id="IPR012337">
    <property type="entry name" value="RNaseH-like_sf"/>
</dbReference>
<dbReference type="CDD" id="cd06133">
    <property type="entry name" value="ERI-1_3'hExo_like"/>
    <property type="match status" value="1"/>
</dbReference>
<dbReference type="InterPro" id="IPR051274">
    <property type="entry name" value="3-5_Exoribonuclease"/>
</dbReference>
<evidence type="ECO:0000256" key="1">
    <source>
        <dbReference type="ARBA" id="ARBA00022722"/>
    </source>
</evidence>
<proteinExistence type="predicted"/>
<keyword evidence="2" id="KW-0378">Hydrolase</keyword>
<dbReference type="Gene3D" id="3.30.420.10">
    <property type="entry name" value="Ribonuclease H-like superfamily/Ribonuclease H"/>
    <property type="match status" value="1"/>
</dbReference>
<accession>A0AAJ6CUK7</accession>
<dbReference type="Proteomes" id="UP001321249">
    <property type="component" value="Unassembled WGS sequence"/>
</dbReference>
<keyword evidence="1" id="KW-0540">Nuclease</keyword>
<evidence type="ECO:0000313" key="5">
    <source>
        <dbReference type="EMBL" id="MDG0866416.1"/>
    </source>
</evidence>
<evidence type="ECO:0000259" key="4">
    <source>
        <dbReference type="SMART" id="SM00479"/>
    </source>
</evidence>
<reference evidence="6" key="2">
    <citation type="journal article" date="2023" name="Nat. Commun.">
        <title>Cultivation of marine bacteria of the SAR202 clade.</title>
        <authorList>
            <person name="Lim Y."/>
            <person name="Seo J.H."/>
            <person name="Giovannoni S.J."/>
            <person name="Kang I."/>
            <person name="Cho J.C."/>
        </authorList>
    </citation>
    <scope>NUCLEOTIDE SEQUENCE</scope>
    <source>
        <strain evidence="6">JH1073</strain>
    </source>
</reference>
<dbReference type="InterPro" id="IPR013520">
    <property type="entry name" value="Ribonucl_H"/>
</dbReference>
<dbReference type="Pfam" id="PF00929">
    <property type="entry name" value="RNase_T"/>
    <property type="match status" value="1"/>
</dbReference>